<name>A0A556QQX4_9BACT</name>
<evidence type="ECO:0008006" key="3">
    <source>
        <dbReference type="Google" id="ProtNLM"/>
    </source>
</evidence>
<dbReference type="EMBL" id="VMBG01000001">
    <property type="protein sequence ID" value="TSJ79041.1"/>
    <property type="molecule type" value="Genomic_DNA"/>
</dbReference>
<dbReference type="SUPFAM" id="SSF109604">
    <property type="entry name" value="HD-domain/PDEase-like"/>
    <property type="match status" value="1"/>
</dbReference>
<protein>
    <recommendedName>
        <fullName evidence="3">HD domain-containing protein</fullName>
    </recommendedName>
</protein>
<sequence>MLSQYCTVSSTVAAAKAHVLEISPSASTALVESVSALVEKLFEGRHPAYQKADMKYHTLEHTLLATQCFIDLAEGRVRHGAKPVFTAREFSLGYAAILLHDSGYLKMRDDLSGTGAKYTSSHVFRSCALAAASLPELGCTLSEIDGVLNAIRCTGVNSQISQIEFRNDYERQAGFMVATADYLGQMADPDYPSKLPGLFEEFEESANFSRVPFESRLFRSAQELMAKTTAFWNNFALPKLEKDYAGIYRMLGQADGSNPYLDAVEANLARIEEMAKRPV</sequence>
<evidence type="ECO:0000313" key="1">
    <source>
        <dbReference type="EMBL" id="TSJ79041.1"/>
    </source>
</evidence>
<dbReference type="OrthoDB" id="188290at2"/>
<comment type="caution">
    <text evidence="1">The sequence shown here is derived from an EMBL/GenBank/DDBJ whole genome shotgun (WGS) entry which is preliminary data.</text>
</comment>
<evidence type="ECO:0000313" key="2">
    <source>
        <dbReference type="Proteomes" id="UP000315648"/>
    </source>
</evidence>
<accession>A0A556QQX4</accession>
<dbReference type="AlphaFoldDB" id="A0A556QQX4"/>
<keyword evidence="2" id="KW-1185">Reference proteome</keyword>
<reference evidence="1 2" key="1">
    <citation type="submission" date="2019-07" db="EMBL/GenBank/DDBJ databases">
        <title>Description of 53C-WASEF.</title>
        <authorList>
            <person name="Pitt A."/>
            <person name="Hahn M.W."/>
        </authorList>
    </citation>
    <scope>NUCLEOTIDE SEQUENCE [LARGE SCALE GENOMIC DNA]</scope>
    <source>
        <strain evidence="1 2">53C-WASEF</strain>
    </source>
</reference>
<organism evidence="1 2">
    <name type="scientific">Rariglobus hedericola</name>
    <dbReference type="NCBI Taxonomy" id="2597822"/>
    <lineage>
        <taxon>Bacteria</taxon>
        <taxon>Pseudomonadati</taxon>
        <taxon>Verrucomicrobiota</taxon>
        <taxon>Opitutia</taxon>
        <taxon>Opitutales</taxon>
        <taxon>Opitutaceae</taxon>
        <taxon>Rariglobus</taxon>
    </lineage>
</organism>
<dbReference type="RefSeq" id="WP_144229384.1">
    <property type="nucleotide sequence ID" value="NZ_CBCRVV010000005.1"/>
</dbReference>
<proteinExistence type="predicted"/>
<gene>
    <name evidence="1" type="ORF">FPL22_07025</name>
</gene>
<dbReference type="Proteomes" id="UP000315648">
    <property type="component" value="Unassembled WGS sequence"/>
</dbReference>
<dbReference type="Gene3D" id="1.10.3210.10">
    <property type="entry name" value="Hypothetical protein af1432"/>
    <property type="match status" value="1"/>
</dbReference>